<evidence type="ECO:0000313" key="2">
    <source>
        <dbReference type="EMBL" id="KAF7333618.1"/>
    </source>
</evidence>
<dbReference type="PRINTS" id="PR00381">
    <property type="entry name" value="KINESINLIGHT"/>
</dbReference>
<protein>
    <submittedName>
        <fullName evidence="2">FabD/lysophospholipase-like protein</fullName>
    </submittedName>
</protein>
<dbReference type="EMBL" id="JACAZH010000053">
    <property type="protein sequence ID" value="KAF7333618.1"/>
    <property type="molecule type" value="Genomic_DNA"/>
</dbReference>
<proteinExistence type="predicted"/>
<dbReference type="Gene3D" id="3.40.50.300">
    <property type="entry name" value="P-loop containing nucleotide triphosphate hydrolases"/>
    <property type="match status" value="1"/>
</dbReference>
<dbReference type="SUPFAM" id="SSF48452">
    <property type="entry name" value="TPR-like"/>
    <property type="match status" value="2"/>
</dbReference>
<feature type="domain" description="DUF7779" evidence="1">
    <location>
        <begin position="220"/>
        <end position="325"/>
    </location>
</feature>
<gene>
    <name evidence="2" type="ORF">MSAN_02414000</name>
</gene>
<comment type="caution">
    <text evidence="2">The sequence shown here is derived from an EMBL/GenBank/DDBJ whole genome shotgun (WGS) entry which is preliminary data.</text>
</comment>
<dbReference type="SUPFAM" id="SSF52540">
    <property type="entry name" value="P-loop containing nucleoside triphosphate hydrolases"/>
    <property type="match status" value="1"/>
</dbReference>
<dbReference type="Pfam" id="PF13374">
    <property type="entry name" value="TPR_10"/>
    <property type="match status" value="3"/>
</dbReference>
<keyword evidence="3" id="KW-1185">Reference proteome</keyword>
<name>A0A8H6X385_9AGAR</name>
<dbReference type="InterPro" id="IPR056681">
    <property type="entry name" value="DUF7779"/>
</dbReference>
<reference evidence="2" key="1">
    <citation type="submission" date="2020-05" db="EMBL/GenBank/DDBJ databases">
        <title>Mycena genomes resolve the evolution of fungal bioluminescence.</title>
        <authorList>
            <person name="Tsai I.J."/>
        </authorList>
    </citation>
    <scope>NUCLEOTIDE SEQUENCE</scope>
    <source>
        <strain evidence="2">160909Yilan</strain>
    </source>
</reference>
<dbReference type="InterPro" id="IPR011990">
    <property type="entry name" value="TPR-like_helical_dom_sf"/>
</dbReference>
<dbReference type="Gene3D" id="1.25.40.10">
    <property type="entry name" value="Tetratricopeptide repeat domain"/>
    <property type="match status" value="2"/>
</dbReference>
<organism evidence="2 3">
    <name type="scientific">Mycena sanguinolenta</name>
    <dbReference type="NCBI Taxonomy" id="230812"/>
    <lineage>
        <taxon>Eukaryota</taxon>
        <taxon>Fungi</taxon>
        <taxon>Dikarya</taxon>
        <taxon>Basidiomycota</taxon>
        <taxon>Agaricomycotina</taxon>
        <taxon>Agaricomycetes</taxon>
        <taxon>Agaricomycetidae</taxon>
        <taxon>Agaricales</taxon>
        <taxon>Marasmiineae</taxon>
        <taxon>Mycenaceae</taxon>
        <taxon>Mycena</taxon>
    </lineage>
</organism>
<dbReference type="Pfam" id="PF25000">
    <property type="entry name" value="DUF7779"/>
    <property type="match status" value="1"/>
</dbReference>
<evidence type="ECO:0000259" key="1">
    <source>
        <dbReference type="Pfam" id="PF25000"/>
    </source>
</evidence>
<dbReference type="Proteomes" id="UP000623467">
    <property type="component" value="Unassembled WGS sequence"/>
</dbReference>
<dbReference type="InterPro" id="IPR019734">
    <property type="entry name" value="TPR_rpt"/>
</dbReference>
<accession>A0A8H6X385</accession>
<dbReference type="SMART" id="SM00028">
    <property type="entry name" value="TPR"/>
    <property type="match status" value="6"/>
</dbReference>
<evidence type="ECO:0000313" key="3">
    <source>
        <dbReference type="Proteomes" id="UP000623467"/>
    </source>
</evidence>
<dbReference type="InterPro" id="IPR027417">
    <property type="entry name" value="P-loop_NTPase"/>
</dbReference>
<dbReference type="InterPro" id="IPR053137">
    <property type="entry name" value="NLR-like"/>
</dbReference>
<dbReference type="PANTHER" id="PTHR46082">
    <property type="entry name" value="ATP/GTP-BINDING PROTEIN-RELATED"/>
    <property type="match status" value="1"/>
</dbReference>
<dbReference type="OrthoDB" id="20872at2759"/>
<dbReference type="AlphaFoldDB" id="A0A8H6X385"/>
<sequence>MHKFFSQDTRKQKRYVLYGLGGAGKTQIALKFIEDWTNFKDQFFVDASNKDTAETGLKNIAATKETGKSSQDALIWLASKHEDWLLFLDNADDPTFNLNQFFPKCNHGNIIITTRNHSARVHGAHSEVSNMEESDAVAVLLSSAQYESSPANELLAAEIVKVLCYFPLAIVQAGAFISESEALNTYLDLFIKNQTALLKRKPTQMYDNYAQAVYTTWEMSFSKLSIQAAMFLQLCSFLHQDDISEDIFVRATDNIIKSVNQTQISSYKEVNAEKFLLYFIGPTSKWNSLQFMEVINEIKRYSLINYNMERNSFSIHPLVHSWSQTVLDNLDAYHSCMDEILGMSIQSIPEQDRELLSLRLVSHVDSLMQTIPKLTSNFQIQYANIYRDAGQYTKAQELEVAEVERCKNCLGDDHPDTLQAMHNLAMTYDESGQFEEAEKLYVVVLERRQKLLGDDHVDTLHTMNSLAVTYEHLGQFEEAEKIYVVVLEKQKKLLGDDHLDTLHVMHNLAITYHKLGQFEEASKLYIVVLEKRKKLLGDDHLKTLQTMHNLAITYDNLGQFEEAEKLHVVVLEKQKKLLGDDHLDTLRTMHSLAITYDNLGQFEEAEKLYVVVLEKQKKLLGDDHLDTLRTMHSLAITYNNLGQFEEAEKTIYCGAREAEKDSW</sequence>
<dbReference type="Pfam" id="PF13424">
    <property type="entry name" value="TPR_12"/>
    <property type="match status" value="2"/>
</dbReference>
<dbReference type="PANTHER" id="PTHR46082:SF6">
    <property type="entry name" value="AAA+ ATPASE DOMAIN-CONTAINING PROTEIN-RELATED"/>
    <property type="match status" value="1"/>
</dbReference>